<feature type="domain" description="PKD/Chitinase" evidence="12">
    <location>
        <begin position="635"/>
        <end position="722"/>
    </location>
</feature>
<evidence type="ECO:0000259" key="12">
    <source>
        <dbReference type="SMART" id="SM00089"/>
    </source>
</evidence>
<dbReference type="InterPro" id="IPR022409">
    <property type="entry name" value="PKD/Chitinase_dom"/>
</dbReference>
<keyword evidence="4 11" id="KW-0732">Signal</keyword>
<keyword evidence="2" id="KW-1003">Cell membrane</keyword>
<keyword evidence="5" id="KW-0677">Repeat</keyword>
<dbReference type="PANTHER" id="PTHR46182">
    <property type="entry name" value="FI19480P1"/>
    <property type="match status" value="1"/>
</dbReference>
<evidence type="ECO:0000256" key="5">
    <source>
        <dbReference type="ARBA" id="ARBA00022737"/>
    </source>
</evidence>
<keyword evidence="8" id="KW-0325">Glycoprotein</keyword>
<evidence type="ECO:0000256" key="3">
    <source>
        <dbReference type="ARBA" id="ARBA00022692"/>
    </source>
</evidence>
<dbReference type="InterPro" id="IPR013783">
    <property type="entry name" value="Ig-like_fold"/>
</dbReference>
<dbReference type="Proteomes" id="UP000695000">
    <property type="component" value="Unplaced"/>
</dbReference>
<feature type="chain" id="PRO_5047039918" evidence="11">
    <location>
        <begin position="19"/>
        <end position="968"/>
    </location>
</feature>
<evidence type="ECO:0000259" key="13">
    <source>
        <dbReference type="SMART" id="SM00765"/>
    </source>
</evidence>
<evidence type="ECO:0000256" key="8">
    <source>
        <dbReference type="ARBA" id="ARBA00023180"/>
    </source>
</evidence>
<keyword evidence="3 10" id="KW-0812">Transmembrane</keyword>
<evidence type="ECO:0000256" key="6">
    <source>
        <dbReference type="ARBA" id="ARBA00022989"/>
    </source>
</evidence>
<dbReference type="SMART" id="SM00089">
    <property type="entry name" value="PKD"/>
    <property type="match status" value="4"/>
</dbReference>
<reference evidence="15" key="1">
    <citation type="submission" date="2025-08" db="UniProtKB">
        <authorList>
            <consortium name="RefSeq"/>
        </authorList>
    </citation>
    <scope>IDENTIFICATION</scope>
    <source>
        <tissue evidence="15">Whole Larva</tissue>
    </source>
</reference>
<dbReference type="SMART" id="SM00765">
    <property type="entry name" value="MANEC"/>
    <property type="match status" value="1"/>
</dbReference>
<keyword evidence="7 10" id="KW-0472">Membrane</keyword>
<evidence type="ECO:0000256" key="2">
    <source>
        <dbReference type="ARBA" id="ARBA00022475"/>
    </source>
</evidence>
<dbReference type="Pfam" id="PF22352">
    <property type="entry name" value="K319L-like_PKD"/>
    <property type="match status" value="5"/>
</dbReference>
<evidence type="ECO:0000256" key="1">
    <source>
        <dbReference type="ARBA" id="ARBA00004236"/>
    </source>
</evidence>
<dbReference type="InterPro" id="IPR029865">
    <property type="entry name" value="KIAA0319-like"/>
</dbReference>
<keyword evidence="6 10" id="KW-1133">Transmembrane helix</keyword>
<dbReference type="InterPro" id="IPR011106">
    <property type="entry name" value="MANSC_N"/>
</dbReference>
<sequence>MIFKGIIGIVLLLTVANTQLYTENKPNVHLLCPQLYHRVFRGCIPRGNTTAGKYSEINDVKTAKECVYACCVKEECNVAFMTTTKCFHIECASNELCVPVQNPNIDEIDQHISMVLVRPAPGQESWKDVFEDQAEISTEHIGREMYNMINNRPTNHYDDVYKDLLQLSESALDYNTACSVGIGASCIENEECVQNYPTSRAGTCKCKVGFLRNHDGLCSLPILKDAAIKGNIIDDNDTVLIAKKQLMLTAESKEVKLPENEVSLVAVVNPLPTAGEKFNYEWTSLRKPEGSGAVKIQKAEILHLTKLSEGLYTFKVNVSSEDAYGETFVNVTVLPPSRVNKPPQIIITPANQTIKLPNTGAVLDASSSTDDNGIVLYHWELQQGPVGYQPQLADAPTLQLKDLTRPGNYTFKLTVTDTDKAISTSTANITVLKVKDYPPDANAGQDVIIYLPKNQITLNGNLSTDDHMITTWEWTKSSDDADKAVDMQDTRTPYLRLSDLEKGVYTFQLKVTDSANQSSTASVHVFVKPPTNQPPIARAADNNITISLPQTWVVLDASNSTDDNHIVSYNWEKLNGPSKVAFVNASTPITNVTNLTKGLYVFRVNVTDDDTNQASAIQYVIVNQNKNQKPTANAGGNFELELPRNVAYLNGTKSSDDWAIVKWQWTRVDSSLAAGRIAEDSDKSSILILSDLVPGKYIFNLSVSDEQGLSDVDSITLTVKNDGKLFYMVDMTVDYNVKTLNEARYRTLVGKLALLVQDNMKLQVRELKQQTGTGKAIISFYVEDAEGKPVDANEVVKHLREKLKVDAGLLGFSVSLQTAICQNNCSGHGVCEEISRKCICEAFWMQDLFKVYLQKDVDSDCSWSILYVVLGLICSVIAFIGIIWGLVYLCFSFCSYKNMHKPQTYKLIEDTEDMPPYHPRKPDLTDTDSESDTLYEISRGKGRFGGESKNGYKPGRNAFGKSRRGVKA</sequence>
<proteinExistence type="predicted"/>
<dbReference type="InterPro" id="IPR035986">
    <property type="entry name" value="PKD_dom_sf"/>
</dbReference>
<protein>
    <submittedName>
        <fullName evidence="15">Dyslexia-associated protein KIAA0319-like protein</fullName>
    </submittedName>
</protein>
<dbReference type="RefSeq" id="XP_017783427.1">
    <property type="nucleotide sequence ID" value="XM_017927938.1"/>
</dbReference>
<evidence type="ECO:0000313" key="14">
    <source>
        <dbReference type="Proteomes" id="UP000695000"/>
    </source>
</evidence>
<feature type="domain" description="PKD/Chitinase" evidence="12">
    <location>
        <begin position="444"/>
        <end position="530"/>
    </location>
</feature>
<dbReference type="GeneID" id="108567450"/>
<gene>
    <name evidence="15" type="primary">LOC108567450</name>
</gene>
<dbReference type="InterPro" id="IPR013980">
    <property type="entry name" value="MANSC_dom"/>
</dbReference>
<evidence type="ECO:0000256" key="4">
    <source>
        <dbReference type="ARBA" id="ARBA00022729"/>
    </source>
</evidence>
<name>A0ABM1N9C7_NICVS</name>
<feature type="domain" description="Seven cysteines N-terminal" evidence="13">
    <location>
        <begin position="27"/>
        <end position="108"/>
    </location>
</feature>
<feature type="domain" description="PKD/Chitinase" evidence="12">
    <location>
        <begin position="351"/>
        <end position="434"/>
    </location>
</feature>
<feature type="domain" description="PKD/Chitinase" evidence="12">
    <location>
        <begin position="541"/>
        <end position="623"/>
    </location>
</feature>
<dbReference type="Gene3D" id="2.10.25.10">
    <property type="entry name" value="Laminin"/>
    <property type="match status" value="1"/>
</dbReference>
<keyword evidence="14" id="KW-1185">Reference proteome</keyword>
<evidence type="ECO:0000256" key="10">
    <source>
        <dbReference type="SAM" id="Phobius"/>
    </source>
</evidence>
<dbReference type="CDD" id="cd00146">
    <property type="entry name" value="PKD"/>
    <property type="match status" value="3"/>
</dbReference>
<feature type="signal peptide" evidence="11">
    <location>
        <begin position="1"/>
        <end position="18"/>
    </location>
</feature>
<dbReference type="Gene3D" id="2.60.40.10">
    <property type="entry name" value="Immunoglobulins"/>
    <property type="match status" value="5"/>
</dbReference>
<evidence type="ECO:0000256" key="9">
    <source>
        <dbReference type="SAM" id="MobiDB-lite"/>
    </source>
</evidence>
<evidence type="ECO:0000256" key="7">
    <source>
        <dbReference type="ARBA" id="ARBA00023136"/>
    </source>
</evidence>
<accession>A0ABM1N9C7</accession>
<dbReference type="PANTHER" id="PTHR46182:SF2">
    <property type="entry name" value="FI19480P1"/>
    <property type="match status" value="1"/>
</dbReference>
<evidence type="ECO:0000313" key="15">
    <source>
        <dbReference type="RefSeq" id="XP_017783427.1"/>
    </source>
</evidence>
<feature type="region of interest" description="Disordered" evidence="9">
    <location>
        <begin position="911"/>
        <end position="968"/>
    </location>
</feature>
<dbReference type="Pfam" id="PF23597">
    <property type="entry name" value="KIAA0319_N"/>
    <property type="match status" value="1"/>
</dbReference>
<dbReference type="SUPFAM" id="SSF49299">
    <property type="entry name" value="PKD domain"/>
    <property type="match status" value="4"/>
</dbReference>
<evidence type="ECO:0000256" key="11">
    <source>
        <dbReference type="SAM" id="SignalP"/>
    </source>
</evidence>
<comment type="subcellular location">
    <subcellularLocation>
        <location evidence="1">Cell membrane</location>
    </subcellularLocation>
</comment>
<feature type="transmembrane region" description="Helical" evidence="10">
    <location>
        <begin position="865"/>
        <end position="891"/>
    </location>
</feature>
<organism evidence="14 15">
    <name type="scientific">Nicrophorus vespilloides</name>
    <name type="common">Boreal carrion beetle</name>
    <dbReference type="NCBI Taxonomy" id="110193"/>
    <lineage>
        <taxon>Eukaryota</taxon>
        <taxon>Metazoa</taxon>
        <taxon>Ecdysozoa</taxon>
        <taxon>Arthropoda</taxon>
        <taxon>Hexapoda</taxon>
        <taxon>Insecta</taxon>
        <taxon>Pterygota</taxon>
        <taxon>Neoptera</taxon>
        <taxon>Endopterygota</taxon>
        <taxon>Coleoptera</taxon>
        <taxon>Polyphaga</taxon>
        <taxon>Staphyliniformia</taxon>
        <taxon>Silphidae</taxon>
        <taxon>Nicrophorinae</taxon>
        <taxon>Nicrophorus</taxon>
    </lineage>
</organism>